<name>A9KKV2_LACP7</name>
<sequence length="72" mass="8164">MWGYTLFPKIVDMSLTASVVIVFVLLARLLLKKAPKKFSYFLWIVVLFRLICPVSISTSFSLFNVIHAPATT</sequence>
<evidence type="ECO:0000313" key="3">
    <source>
        <dbReference type="EMBL" id="ABX42684.1"/>
    </source>
</evidence>
<dbReference type="AlphaFoldDB" id="A9KKV2"/>
<dbReference type="eggNOG" id="COG4219">
    <property type="taxonomic scope" value="Bacteria"/>
</dbReference>
<proteinExistence type="predicted"/>
<dbReference type="OrthoDB" id="9804799at2"/>
<keyword evidence="1" id="KW-0812">Transmembrane</keyword>
<evidence type="ECO:0000313" key="4">
    <source>
        <dbReference type="Proteomes" id="UP000000370"/>
    </source>
</evidence>
<feature type="transmembrane region" description="Helical" evidence="1">
    <location>
        <begin position="6"/>
        <end position="31"/>
    </location>
</feature>
<keyword evidence="1" id="KW-0472">Membrane</keyword>
<feature type="domain" description="Peptidase M56" evidence="2">
    <location>
        <begin position="9"/>
        <end position="63"/>
    </location>
</feature>
<gene>
    <name evidence="3" type="ordered locus">Cphy_2323</name>
</gene>
<accession>A9KKV2</accession>
<dbReference type="Pfam" id="PF05569">
    <property type="entry name" value="Peptidase_M56"/>
    <property type="match status" value="1"/>
</dbReference>
<feature type="transmembrane region" description="Helical" evidence="1">
    <location>
        <begin position="40"/>
        <end position="66"/>
    </location>
</feature>
<dbReference type="HOGENOM" id="CLU_2818502_0_0_9"/>
<dbReference type="RefSeq" id="WP_012200338.1">
    <property type="nucleotide sequence ID" value="NC_010001.1"/>
</dbReference>
<dbReference type="KEGG" id="cpy:Cphy_2323"/>
<reference evidence="4" key="1">
    <citation type="submission" date="2007-11" db="EMBL/GenBank/DDBJ databases">
        <title>Complete genome sequence of Clostridium phytofermentans ISDg.</title>
        <authorList>
            <person name="Leschine S.B."/>
            <person name="Warnick T.A."/>
            <person name="Blanchard J.L."/>
            <person name="Schnell D.J."/>
            <person name="Petit E.L."/>
            <person name="LaTouf W.G."/>
            <person name="Copeland A."/>
            <person name="Lucas S."/>
            <person name="Lapidus A."/>
            <person name="Barry K."/>
            <person name="Glavina del Rio T."/>
            <person name="Dalin E."/>
            <person name="Tice H."/>
            <person name="Pitluck S."/>
            <person name="Kiss H."/>
            <person name="Brettin T."/>
            <person name="Bruce D."/>
            <person name="Detter J.C."/>
            <person name="Han C."/>
            <person name="Kuske C."/>
            <person name="Schmutz J."/>
            <person name="Larimer F."/>
            <person name="Land M."/>
            <person name="Hauser L."/>
            <person name="Kyrpides N."/>
            <person name="Kim E.A."/>
            <person name="Richardson P."/>
        </authorList>
    </citation>
    <scope>NUCLEOTIDE SEQUENCE [LARGE SCALE GENOMIC DNA]</scope>
    <source>
        <strain evidence="4">ATCC 700394 / DSM 18823 / ISDg</strain>
    </source>
</reference>
<protein>
    <submittedName>
        <fullName evidence="3">Penicillin binding protein</fullName>
    </submittedName>
</protein>
<dbReference type="InterPro" id="IPR008756">
    <property type="entry name" value="Peptidase_M56"/>
</dbReference>
<dbReference type="Proteomes" id="UP000000370">
    <property type="component" value="Chromosome"/>
</dbReference>
<keyword evidence="4" id="KW-1185">Reference proteome</keyword>
<dbReference type="STRING" id="357809.Cphy_2323"/>
<keyword evidence="1" id="KW-1133">Transmembrane helix</keyword>
<organism evidence="3 4">
    <name type="scientific">Lachnoclostridium phytofermentans (strain ATCC 700394 / DSM 18823 / ISDg)</name>
    <name type="common">Clostridium phytofermentans</name>
    <dbReference type="NCBI Taxonomy" id="357809"/>
    <lineage>
        <taxon>Bacteria</taxon>
        <taxon>Bacillati</taxon>
        <taxon>Bacillota</taxon>
        <taxon>Clostridia</taxon>
        <taxon>Lachnospirales</taxon>
        <taxon>Lachnospiraceae</taxon>
    </lineage>
</organism>
<dbReference type="EMBL" id="CP000885">
    <property type="protein sequence ID" value="ABX42684.1"/>
    <property type="molecule type" value="Genomic_DNA"/>
</dbReference>
<evidence type="ECO:0000256" key="1">
    <source>
        <dbReference type="SAM" id="Phobius"/>
    </source>
</evidence>
<evidence type="ECO:0000259" key="2">
    <source>
        <dbReference type="Pfam" id="PF05569"/>
    </source>
</evidence>